<dbReference type="InterPro" id="IPR009056">
    <property type="entry name" value="Cyt_c-like_dom"/>
</dbReference>
<evidence type="ECO:0000256" key="3">
    <source>
        <dbReference type="ARBA" id="ARBA00023004"/>
    </source>
</evidence>
<keyword evidence="3" id="KW-0408">Iron</keyword>
<keyword evidence="4" id="KW-0732">Signal</keyword>
<keyword evidence="2" id="KW-0479">Metal-binding</keyword>
<keyword evidence="7" id="KW-1185">Reference proteome</keyword>
<name>A0ABT4J9R4_9RHOB</name>
<evidence type="ECO:0000313" key="7">
    <source>
        <dbReference type="Proteomes" id="UP001149822"/>
    </source>
</evidence>
<dbReference type="RefSeq" id="WP_268943261.1">
    <property type="nucleotide sequence ID" value="NZ_JAPTYD010000030.1"/>
</dbReference>
<feature type="domain" description="Cytochrome c" evidence="5">
    <location>
        <begin position="24"/>
        <end position="102"/>
    </location>
</feature>
<dbReference type="Pfam" id="PF00034">
    <property type="entry name" value="Cytochrom_C"/>
    <property type="match status" value="1"/>
</dbReference>
<dbReference type="EMBL" id="JAPTYD010000030">
    <property type="protein sequence ID" value="MCZ0963191.1"/>
    <property type="molecule type" value="Genomic_DNA"/>
</dbReference>
<reference evidence="6" key="1">
    <citation type="submission" date="2022-12" db="EMBL/GenBank/DDBJ databases">
        <title>Paracoccus sp. EF6 isolated from a lake water.</title>
        <authorList>
            <person name="Liu H."/>
        </authorList>
    </citation>
    <scope>NUCLEOTIDE SEQUENCE</scope>
    <source>
        <strain evidence="6">EF6</strain>
    </source>
</reference>
<dbReference type="InterPro" id="IPR036909">
    <property type="entry name" value="Cyt_c-like_dom_sf"/>
</dbReference>
<dbReference type="SUPFAM" id="SSF46626">
    <property type="entry name" value="Cytochrome c"/>
    <property type="match status" value="1"/>
</dbReference>
<evidence type="ECO:0000256" key="1">
    <source>
        <dbReference type="ARBA" id="ARBA00022617"/>
    </source>
</evidence>
<evidence type="ECO:0000256" key="4">
    <source>
        <dbReference type="SAM" id="SignalP"/>
    </source>
</evidence>
<sequence length="133" mass="14501">MRFFLLGLSLIAATAGVAHAQEVTPGAQLYGYYCAYCHGVNATGDGTLARFLKIPVPDLTALAARNGGEFPMLDVVHQLDGTREDKLHGGPMPDFGPLFDEENLGYYDQMTAIVDRNGRILTIALYLEQLQKP</sequence>
<evidence type="ECO:0000256" key="2">
    <source>
        <dbReference type="ARBA" id="ARBA00022723"/>
    </source>
</evidence>
<protein>
    <submittedName>
        <fullName evidence="6">Cytochrome c</fullName>
    </submittedName>
</protein>
<keyword evidence="1" id="KW-0349">Heme</keyword>
<comment type="caution">
    <text evidence="6">The sequence shown here is derived from an EMBL/GenBank/DDBJ whole genome shotgun (WGS) entry which is preliminary data.</text>
</comment>
<evidence type="ECO:0000259" key="5">
    <source>
        <dbReference type="Pfam" id="PF00034"/>
    </source>
</evidence>
<gene>
    <name evidence="6" type="ORF">OU682_16360</name>
</gene>
<evidence type="ECO:0000313" key="6">
    <source>
        <dbReference type="EMBL" id="MCZ0963191.1"/>
    </source>
</evidence>
<organism evidence="6 7">
    <name type="scientific">Paracoccus benzoatiresistens</name>
    <dbReference type="NCBI Taxonomy" id="2997341"/>
    <lineage>
        <taxon>Bacteria</taxon>
        <taxon>Pseudomonadati</taxon>
        <taxon>Pseudomonadota</taxon>
        <taxon>Alphaproteobacteria</taxon>
        <taxon>Rhodobacterales</taxon>
        <taxon>Paracoccaceae</taxon>
        <taxon>Paracoccus</taxon>
    </lineage>
</organism>
<feature type="signal peptide" evidence="4">
    <location>
        <begin position="1"/>
        <end position="20"/>
    </location>
</feature>
<accession>A0ABT4J9R4</accession>
<feature type="chain" id="PRO_5046822003" evidence="4">
    <location>
        <begin position="21"/>
        <end position="133"/>
    </location>
</feature>
<proteinExistence type="predicted"/>
<dbReference type="Proteomes" id="UP001149822">
    <property type="component" value="Unassembled WGS sequence"/>
</dbReference>
<dbReference type="Gene3D" id="1.10.760.10">
    <property type="entry name" value="Cytochrome c-like domain"/>
    <property type="match status" value="1"/>
</dbReference>